<dbReference type="EMBL" id="CAEZUD010000042">
    <property type="protein sequence ID" value="CAB4593400.1"/>
    <property type="molecule type" value="Genomic_DNA"/>
</dbReference>
<dbReference type="AlphaFoldDB" id="A0A6J6S181"/>
<organism evidence="3">
    <name type="scientific">freshwater metagenome</name>
    <dbReference type="NCBI Taxonomy" id="449393"/>
    <lineage>
        <taxon>unclassified sequences</taxon>
        <taxon>metagenomes</taxon>
        <taxon>ecological metagenomes</taxon>
    </lineage>
</organism>
<protein>
    <submittedName>
        <fullName evidence="3">Unannotated protein</fullName>
    </submittedName>
</protein>
<dbReference type="PROSITE" id="PS51257">
    <property type="entry name" value="PROKAR_LIPOPROTEIN"/>
    <property type="match status" value="1"/>
</dbReference>
<evidence type="ECO:0000313" key="2">
    <source>
        <dbReference type="EMBL" id="CAB4615199.1"/>
    </source>
</evidence>
<dbReference type="EMBL" id="CAFBME010000044">
    <property type="protein sequence ID" value="CAB4894178.1"/>
    <property type="molecule type" value="Genomic_DNA"/>
</dbReference>
<dbReference type="EMBL" id="CAEZUY010000053">
    <property type="protein sequence ID" value="CAB4615199.1"/>
    <property type="molecule type" value="Genomic_DNA"/>
</dbReference>
<evidence type="ECO:0000313" key="3">
    <source>
        <dbReference type="EMBL" id="CAB4728700.1"/>
    </source>
</evidence>
<evidence type="ECO:0000313" key="1">
    <source>
        <dbReference type="EMBL" id="CAB4593400.1"/>
    </source>
</evidence>
<proteinExistence type="predicted"/>
<sequence>MPLKNRNNHYLTPISGLFIAASLLLTGCANGADAPTRMIKQVTDGVEVDQGSIKVRNLTLVAQEDGSGVFIGTFINTGAQNDAIVSITANEIAAEINPTNPVLETNAPVTFAGDIANASGRVPGLNVEAGKRVPVTITFASQEVINADVLVVLKEGDYANVGN</sequence>
<dbReference type="EMBL" id="CAEZYL010000080">
    <property type="protein sequence ID" value="CAB4728700.1"/>
    <property type="molecule type" value="Genomic_DNA"/>
</dbReference>
<dbReference type="EMBL" id="CAFBNS010000115">
    <property type="protein sequence ID" value="CAB4963416.1"/>
    <property type="molecule type" value="Genomic_DNA"/>
</dbReference>
<name>A0A6J6S181_9ZZZZ</name>
<reference evidence="3" key="1">
    <citation type="submission" date="2020-05" db="EMBL/GenBank/DDBJ databases">
        <authorList>
            <person name="Chiriac C."/>
            <person name="Salcher M."/>
            <person name="Ghai R."/>
            <person name="Kavagutti S V."/>
        </authorList>
    </citation>
    <scope>NUCLEOTIDE SEQUENCE</scope>
</reference>
<evidence type="ECO:0000313" key="4">
    <source>
        <dbReference type="EMBL" id="CAB4894178.1"/>
    </source>
</evidence>
<accession>A0A6J6S181</accession>
<gene>
    <name evidence="1" type="ORF">UFOPK1778_00830</name>
    <name evidence="2" type="ORF">UFOPK1863_00660</name>
    <name evidence="3" type="ORF">UFOPK2689_01045</name>
    <name evidence="4" type="ORF">UFOPK3555_00555</name>
    <name evidence="5" type="ORF">UFOPK3874_00684</name>
</gene>
<evidence type="ECO:0000313" key="5">
    <source>
        <dbReference type="EMBL" id="CAB4963416.1"/>
    </source>
</evidence>